<feature type="transmembrane region" description="Helical" evidence="1">
    <location>
        <begin position="118"/>
        <end position="135"/>
    </location>
</feature>
<dbReference type="EMBL" id="CP127221">
    <property type="protein sequence ID" value="WIW94713.1"/>
    <property type="molecule type" value="Genomic_DNA"/>
</dbReference>
<dbReference type="KEGG" id="arue:QQX03_06910"/>
<feature type="transmembrane region" description="Helical" evidence="1">
    <location>
        <begin position="85"/>
        <end position="106"/>
    </location>
</feature>
<keyword evidence="1" id="KW-1133">Transmembrane helix</keyword>
<keyword evidence="3" id="KW-1185">Reference proteome</keyword>
<evidence type="ECO:0000313" key="3">
    <source>
        <dbReference type="Proteomes" id="UP001231445"/>
    </source>
</evidence>
<feature type="transmembrane region" description="Helical" evidence="1">
    <location>
        <begin position="20"/>
        <end position="36"/>
    </location>
</feature>
<feature type="transmembrane region" description="Helical" evidence="1">
    <location>
        <begin position="42"/>
        <end position="64"/>
    </location>
</feature>
<dbReference type="AlphaFoldDB" id="A0A9Y2B5Z6"/>
<evidence type="ECO:0000256" key="1">
    <source>
        <dbReference type="SAM" id="Phobius"/>
    </source>
</evidence>
<dbReference type="Proteomes" id="UP001231445">
    <property type="component" value="Chromosome"/>
</dbReference>
<dbReference type="RefSeq" id="WP_285975029.1">
    <property type="nucleotide sequence ID" value="NZ_CP127221.1"/>
</dbReference>
<name>A0A9Y2B5Z6_9SPHN</name>
<reference evidence="2 3" key="1">
    <citation type="submission" date="2023-06" db="EMBL/GenBank/DDBJ databases">
        <title>Altererythrobacter rubellus NBRC 112769 genome.</title>
        <authorList>
            <person name="Zhang K."/>
        </authorList>
    </citation>
    <scope>NUCLEOTIDE SEQUENCE [LARGE SCALE GENOMIC DNA]</scope>
    <source>
        <strain evidence="2 3">NBRC 112769</strain>
    </source>
</reference>
<keyword evidence="1" id="KW-0472">Membrane</keyword>
<evidence type="ECO:0000313" key="2">
    <source>
        <dbReference type="EMBL" id="WIW94713.1"/>
    </source>
</evidence>
<proteinExistence type="predicted"/>
<organism evidence="2 3">
    <name type="scientific">Altererythrobacter rubellus</name>
    <dbReference type="NCBI Taxonomy" id="2173831"/>
    <lineage>
        <taxon>Bacteria</taxon>
        <taxon>Pseudomonadati</taxon>
        <taxon>Pseudomonadota</taxon>
        <taxon>Alphaproteobacteria</taxon>
        <taxon>Sphingomonadales</taxon>
        <taxon>Erythrobacteraceae</taxon>
        <taxon>Altererythrobacter</taxon>
    </lineage>
</organism>
<gene>
    <name evidence="2" type="ORF">QQX03_06910</name>
</gene>
<accession>A0A9Y2B5Z6</accession>
<protein>
    <submittedName>
        <fullName evidence="2">Uncharacterized protein</fullName>
    </submittedName>
</protein>
<keyword evidence="1" id="KW-0812">Transmembrane</keyword>
<sequence length="173" mass="19846">MTSKPALTKRLDGYRKMELGNVWLLPVCMVWVAYFLEYPLGWLSWTSMVPMCGLLLLGGLYWRAKLRLLQGQNQPLAILLPWARSLQWPFAIASAIVCALCLASWITGEFALSLGDRITASIAASLAMLEYVNYYHRQLQHFDHAADWKRLLEGRGFRASQMATDLQRLRQKR</sequence>